<dbReference type="STRING" id="617002.SAMN05660653_01249"/>
<evidence type="ECO:0000313" key="2">
    <source>
        <dbReference type="Proteomes" id="UP000198771"/>
    </source>
</evidence>
<dbReference type="OrthoDB" id="5470424at2"/>
<protein>
    <submittedName>
        <fullName evidence="1">Uncharacterized protein</fullName>
    </submittedName>
</protein>
<dbReference type="RefSeq" id="WP_139162936.1">
    <property type="nucleotide sequence ID" value="NZ_FMXO01000006.1"/>
</dbReference>
<dbReference type="EMBL" id="FMXO01000006">
    <property type="protein sequence ID" value="SDB26180.1"/>
    <property type="molecule type" value="Genomic_DNA"/>
</dbReference>
<name>A0A1G6BZY1_9BACT</name>
<evidence type="ECO:0000313" key="1">
    <source>
        <dbReference type="EMBL" id="SDB26180.1"/>
    </source>
</evidence>
<gene>
    <name evidence="1" type="ORF">SAMN05660653_01249</name>
</gene>
<sequence>MTSQSKEKKTPQRRQHPLILNFPFLHPEMESADLLEDLPEEVLFLDPGINENGSGRIWRPSNLPLSEELAKIFLRESASFALERGRSVGALKAAAMTGDDFYSQTVYSIQSKLTGGAEPRREDPAVRSQQTLLLAWQHEEQTLEIRNIQQGIDDGFAHLEQSLGVGDGEDLDELFGVRAAMAAPEQDQVVAWSGILEAVLFFLPESTALLSRHQDVTDALTDIASCSEEALTELQASDLLRSTARKTGARIIHAPGWKLMGKTRCPEHKPWLAQPRFMLLPASGNDLREDASS</sequence>
<organism evidence="1 2">
    <name type="scientific">Desulfonatronum thiosulfatophilum</name>
    <dbReference type="NCBI Taxonomy" id="617002"/>
    <lineage>
        <taxon>Bacteria</taxon>
        <taxon>Pseudomonadati</taxon>
        <taxon>Thermodesulfobacteriota</taxon>
        <taxon>Desulfovibrionia</taxon>
        <taxon>Desulfovibrionales</taxon>
        <taxon>Desulfonatronaceae</taxon>
        <taxon>Desulfonatronum</taxon>
    </lineage>
</organism>
<keyword evidence="2" id="KW-1185">Reference proteome</keyword>
<proteinExistence type="predicted"/>
<accession>A0A1G6BZY1</accession>
<reference evidence="1 2" key="1">
    <citation type="submission" date="2016-10" db="EMBL/GenBank/DDBJ databases">
        <authorList>
            <person name="de Groot N.N."/>
        </authorList>
    </citation>
    <scope>NUCLEOTIDE SEQUENCE [LARGE SCALE GENOMIC DNA]</scope>
    <source>
        <strain evidence="1 2">ASO4-2</strain>
    </source>
</reference>
<dbReference type="Proteomes" id="UP000198771">
    <property type="component" value="Unassembled WGS sequence"/>
</dbReference>
<dbReference type="AlphaFoldDB" id="A0A1G6BZY1"/>